<feature type="transmembrane region" description="Helical" evidence="6">
    <location>
        <begin position="76"/>
        <end position="95"/>
    </location>
</feature>
<comment type="subcellular location">
    <subcellularLocation>
        <location evidence="1">Membrane</location>
        <topology evidence="1">Multi-pass membrane protein</topology>
    </subcellularLocation>
</comment>
<feature type="transmembrane region" description="Helical" evidence="6">
    <location>
        <begin position="166"/>
        <end position="189"/>
    </location>
</feature>
<evidence type="ECO:0000313" key="8">
    <source>
        <dbReference type="EMBL" id="EMD94343.1"/>
    </source>
</evidence>
<gene>
    <name evidence="8" type="ORF">COCHEDRAFT_1094829</name>
</gene>
<dbReference type="InterPro" id="IPR036259">
    <property type="entry name" value="MFS_trans_sf"/>
</dbReference>
<evidence type="ECO:0000256" key="6">
    <source>
        <dbReference type="SAM" id="Phobius"/>
    </source>
</evidence>
<dbReference type="Proteomes" id="UP000016936">
    <property type="component" value="Unassembled WGS sequence"/>
</dbReference>
<evidence type="ECO:0000259" key="7">
    <source>
        <dbReference type="PROSITE" id="PS50850"/>
    </source>
</evidence>
<organism evidence="8 9">
    <name type="scientific">Cochliobolus heterostrophus (strain C5 / ATCC 48332 / race O)</name>
    <name type="common">Southern corn leaf blight fungus</name>
    <name type="synonym">Bipolaris maydis</name>
    <dbReference type="NCBI Taxonomy" id="701091"/>
    <lineage>
        <taxon>Eukaryota</taxon>
        <taxon>Fungi</taxon>
        <taxon>Dikarya</taxon>
        <taxon>Ascomycota</taxon>
        <taxon>Pezizomycotina</taxon>
        <taxon>Dothideomycetes</taxon>
        <taxon>Pleosporomycetidae</taxon>
        <taxon>Pleosporales</taxon>
        <taxon>Pleosporineae</taxon>
        <taxon>Pleosporaceae</taxon>
        <taxon>Bipolaris</taxon>
    </lineage>
</organism>
<dbReference type="AlphaFoldDB" id="M2V2W5"/>
<evidence type="ECO:0000313" key="9">
    <source>
        <dbReference type="Proteomes" id="UP000016936"/>
    </source>
</evidence>
<dbReference type="HOGENOM" id="CLU_008455_1_1_1"/>
<evidence type="ECO:0000256" key="5">
    <source>
        <dbReference type="ARBA" id="ARBA00023136"/>
    </source>
</evidence>
<keyword evidence="9" id="KW-1185">Reference proteome</keyword>
<feature type="domain" description="Major facilitator superfamily (MFS) profile" evidence="7">
    <location>
        <begin position="40"/>
        <end position="470"/>
    </location>
</feature>
<dbReference type="InterPro" id="IPR011701">
    <property type="entry name" value="MFS"/>
</dbReference>
<comment type="similarity">
    <text evidence="2">Belongs to the major facilitator superfamily.</text>
</comment>
<reference evidence="8 9" key="1">
    <citation type="journal article" date="2012" name="PLoS Pathog.">
        <title>Diverse lifestyles and strategies of plant pathogenesis encoded in the genomes of eighteen Dothideomycetes fungi.</title>
        <authorList>
            <person name="Ohm R.A."/>
            <person name="Feau N."/>
            <person name="Henrissat B."/>
            <person name="Schoch C.L."/>
            <person name="Horwitz B.A."/>
            <person name="Barry K.W."/>
            <person name="Condon B.J."/>
            <person name="Copeland A.C."/>
            <person name="Dhillon B."/>
            <person name="Glaser F."/>
            <person name="Hesse C.N."/>
            <person name="Kosti I."/>
            <person name="LaButti K."/>
            <person name="Lindquist E.A."/>
            <person name="Lucas S."/>
            <person name="Salamov A.A."/>
            <person name="Bradshaw R.E."/>
            <person name="Ciuffetti L."/>
            <person name="Hamelin R.C."/>
            <person name="Kema G.H.J."/>
            <person name="Lawrence C."/>
            <person name="Scott J.A."/>
            <person name="Spatafora J.W."/>
            <person name="Turgeon B.G."/>
            <person name="de Wit P.J.G.M."/>
            <person name="Zhong S."/>
            <person name="Goodwin S.B."/>
            <person name="Grigoriev I.V."/>
        </authorList>
    </citation>
    <scope>NUCLEOTIDE SEQUENCE [LARGE SCALE GENOMIC DNA]</scope>
    <source>
        <strain evidence="9">C5 / ATCC 48332 / race O</strain>
    </source>
</reference>
<sequence>MNGTAVDDVEKTVTPIVVDWDSPDDQQNPMNWPKSKKWSTITLVAYITFVTSFGSTIFAPGVPELLRDFHNTSDELATFIVSIYILGFCVGPLLLAPLSEVYGRFPVYYIANILFLIFSIACAVSSGMGMFIFFRLCQGITACPPLVLGGGTIGDLMAPVDRGRALTIWSMGPLLGPVVGPVVGGFMAQNIGWRWTFWFTAIMTGVGVIASHFILRETYAPTLLGKKAARLRKETGDPNYKSKFDKGLSPAQYFKSAIIRPTKMLFCSPIVAILALNMSIIYSYLYFLFTTFTFVFQGQYHFNAGESGLAYLGLGVGFILGQFGVGSAADKYYKRKAAEGPTKPEHRLPPLIVGAFLIPAGLLWYGWTAEYEVHWIVPIIGTSFIGFGIMCAFLPIQMYLIDTFGVYAASALATNTVVRSLFGAFLPLAGRRLYAALGLGWGNSTLAFIALAMTPVPFLLLKYGESIRTHPKFQVNL</sequence>
<accession>M2V2W5</accession>
<feature type="transmembrane region" description="Helical" evidence="6">
    <location>
        <begin position="348"/>
        <end position="367"/>
    </location>
</feature>
<dbReference type="PROSITE" id="PS50850">
    <property type="entry name" value="MFS"/>
    <property type="match status" value="1"/>
</dbReference>
<feature type="transmembrane region" description="Helical" evidence="6">
    <location>
        <begin position="441"/>
        <end position="461"/>
    </location>
</feature>
<dbReference type="PANTHER" id="PTHR23502:SF68">
    <property type="entry name" value="MULTIDRUG TRANSPORTER, PUTATIVE (AFU_ORTHOLOGUE AFUA_3G01120)-RELATED"/>
    <property type="match status" value="1"/>
</dbReference>
<keyword evidence="4 6" id="KW-1133">Transmembrane helix</keyword>
<feature type="transmembrane region" description="Helical" evidence="6">
    <location>
        <begin position="406"/>
        <end position="429"/>
    </location>
</feature>
<dbReference type="eggNOG" id="KOG0255">
    <property type="taxonomic scope" value="Eukaryota"/>
</dbReference>
<protein>
    <recommendedName>
        <fullName evidence="7">Major facilitator superfamily (MFS) profile domain-containing protein</fullName>
    </recommendedName>
</protein>
<keyword evidence="5 6" id="KW-0472">Membrane</keyword>
<dbReference type="EMBL" id="KB445572">
    <property type="protein sequence ID" value="EMD94343.1"/>
    <property type="molecule type" value="Genomic_DNA"/>
</dbReference>
<keyword evidence="3 6" id="KW-0812">Transmembrane</keyword>
<evidence type="ECO:0000256" key="3">
    <source>
        <dbReference type="ARBA" id="ARBA00022692"/>
    </source>
</evidence>
<dbReference type="Pfam" id="PF07690">
    <property type="entry name" value="MFS_1"/>
    <property type="match status" value="1"/>
</dbReference>
<feature type="transmembrane region" description="Helical" evidence="6">
    <location>
        <begin position="40"/>
        <end position="61"/>
    </location>
</feature>
<name>M2V2W5_COCH5</name>
<dbReference type="SUPFAM" id="SSF103473">
    <property type="entry name" value="MFS general substrate transporter"/>
    <property type="match status" value="1"/>
</dbReference>
<evidence type="ECO:0000256" key="1">
    <source>
        <dbReference type="ARBA" id="ARBA00004141"/>
    </source>
</evidence>
<feature type="transmembrane region" description="Helical" evidence="6">
    <location>
        <begin position="373"/>
        <end position="394"/>
    </location>
</feature>
<dbReference type="OMA" id="MCAFLPI"/>
<dbReference type="FunFam" id="1.20.1250.20:FF:000011">
    <property type="entry name" value="MFS multidrug transporter, putative"/>
    <property type="match status" value="1"/>
</dbReference>
<dbReference type="CDD" id="cd17323">
    <property type="entry name" value="MFS_Tpo1_MDR_like"/>
    <property type="match status" value="1"/>
</dbReference>
<dbReference type="PANTHER" id="PTHR23502">
    <property type="entry name" value="MAJOR FACILITATOR SUPERFAMILY"/>
    <property type="match status" value="1"/>
</dbReference>
<proteinExistence type="inferred from homology"/>
<dbReference type="InterPro" id="IPR020846">
    <property type="entry name" value="MFS_dom"/>
</dbReference>
<dbReference type="OrthoDB" id="5296287at2759"/>
<feature type="transmembrane region" description="Helical" evidence="6">
    <location>
        <begin position="309"/>
        <end position="328"/>
    </location>
</feature>
<feature type="transmembrane region" description="Helical" evidence="6">
    <location>
        <begin position="265"/>
        <end position="289"/>
    </location>
</feature>
<feature type="transmembrane region" description="Helical" evidence="6">
    <location>
        <begin position="107"/>
        <end position="126"/>
    </location>
</feature>
<dbReference type="GO" id="GO:0022857">
    <property type="term" value="F:transmembrane transporter activity"/>
    <property type="evidence" value="ECO:0007669"/>
    <property type="project" value="InterPro"/>
</dbReference>
<feature type="transmembrane region" description="Helical" evidence="6">
    <location>
        <begin position="195"/>
        <end position="215"/>
    </location>
</feature>
<evidence type="ECO:0000256" key="4">
    <source>
        <dbReference type="ARBA" id="ARBA00022989"/>
    </source>
</evidence>
<evidence type="ECO:0000256" key="2">
    <source>
        <dbReference type="ARBA" id="ARBA00008335"/>
    </source>
</evidence>
<dbReference type="Gene3D" id="1.20.1250.20">
    <property type="entry name" value="MFS general substrate transporter like domains"/>
    <property type="match status" value="1"/>
</dbReference>
<dbReference type="GO" id="GO:0016020">
    <property type="term" value="C:membrane"/>
    <property type="evidence" value="ECO:0007669"/>
    <property type="project" value="UniProtKB-SubCell"/>
</dbReference>
<reference evidence="9" key="2">
    <citation type="journal article" date="2013" name="PLoS Genet.">
        <title>Comparative genome structure, secondary metabolite, and effector coding capacity across Cochliobolus pathogens.</title>
        <authorList>
            <person name="Condon B.J."/>
            <person name="Leng Y."/>
            <person name="Wu D."/>
            <person name="Bushley K.E."/>
            <person name="Ohm R.A."/>
            <person name="Otillar R."/>
            <person name="Martin J."/>
            <person name="Schackwitz W."/>
            <person name="Grimwood J."/>
            <person name="MohdZainudin N."/>
            <person name="Xue C."/>
            <person name="Wang R."/>
            <person name="Manning V.A."/>
            <person name="Dhillon B."/>
            <person name="Tu Z.J."/>
            <person name="Steffenson B.J."/>
            <person name="Salamov A."/>
            <person name="Sun H."/>
            <person name="Lowry S."/>
            <person name="LaButti K."/>
            <person name="Han J."/>
            <person name="Copeland A."/>
            <person name="Lindquist E."/>
            <person name="Barry K."/>
            <person name="Schmutz J."/>
            <person name="Baker S.E."/>
            <person name="Ciuffetti L.M."/>
            <person name="Grigoriev I.V."/>
            <person name="Zhong S."/>
            <person name="Turgeon B.G."/>
        </authorList>
    </citation>
    <scope>NUCLEOTIDE SEQUENCE [LARGE SCALE GENOMIC DNA]</scope>
    <source>
        <strain evidence="9">C5 / ATCC 48332 / race O</strain>
    </source>
</reference>
<feature type="transmembrane region" description="Helical" evidence="6">
    <location>
        <begin position="132"/>
        <end position="154"/>
    </location>
</feature>